<dbReference type="InterPro" id="IPR041726">
    <property type="entry name" value="ACAD10_11_N"/>
</dbReference>
<dbReference type="PANTHER" id="PTHR47829:SF1">
    <property type="entry name" value="HAD FAMILY PHOSPHATASE"/>
    <property type="match status" value="1"/>
</dbReference>
<dbReference type="Gene3D" id="3.30.200.20">
    <property type="entry name" value="Phosphorylase Kinase, domain 1"/>
    <property type="match status" value="1"/>
</dbReference>
<dbReference type="Proteomes" id="UP000286208">
    <property type="component" value="Unassembled WGS sequence"/>
</dbReference>
<dbReference type="InterPro" id="IPR052898">
    <property type="entry name" value="ACAD10-like"/>
</dbReference>
<accession>A0A438BEZ2</accession>
<protein>
    <submittedName>
        <fullName evidence="2">Phosphotransferase family protein</fullName>
    </submittedName>
</protein>
<dbReference type="SUPFAM" id="SSF56112">
    <property type="entry name" value="Protein kinase-like (PK-like)"/>
    <property type="match status" value="1"/>
</dbReference>
<dbReference type="InterPro" id="IPR011009">
    <property type="entry name" value="Kinase-like_dom_sf"/>
</dbReference>
<evidence type="ECO:0000313" key="3">
    <source>
        <dbReference type="Proteomes" id="UP000286208"/>
    </source>
</evidence>
<dbReference type="OrthoDB" id="3806873at2"/>
<dbReference type="GO" id="GO:0016740">
    <property type="term" value="F:transferase activity"/>
    <property type="evidence" value="ECO:0007669"/>
    <property type="project" value="UniProtKB-KW"/>
</dbReference>
<evidence type="ECO:0000313" key="2">
    <source>
        <dbReference type="EMBL" id="RVW09422.1"/>
    </source>
</evidence>
<dbReference type="Gene3D" id="3.90.1200.10">
    <property type="match status" value="1"/>
</dbReference>
<sequence length="343" mass="37141">MTTARLDGLDLDALQRFFDDSGVPTAGALRAELISGGKSNLTFKVFDDASQWVLRRPPTAGLTPSAHDVAREFRVCAALQASPVPVAPTVALCDDESVMGAPFAVTGFVNGRVIRTVDDLDTLTSVEIDSCVDELVRVLAALHAVDHREVGLEAFGRPDGYLSRQVALWARQWERVKTRELRDLERLHSLLEHAIPASSQAAIVHGDYRIDNTLVAADDPGRVVAVVDWEMSTLGDPLTDLAQMCVYRHPALDVILGEPAAWTSPRLPSPDEIAQKYATVTERSLDHWGFYLGLANFKLAVIAEGITHRHREGATTGDGFAQAYQAVEPLVAAGLAAMGEGKQ</sequence>
<dbReference type="CDD" id="cd05154">
    <property type="entry name" value="ACAD10_11_N-like"/>
    <property type="match status" value="1"/>
</dbReference>
<dbReference type="InterPro" id="IPR002575">
    <property type="entry name" value="Aminoglycoside_PTrfase"/>
</dbReference>
<dbReference type="RefSeq" id="WP_127916224.1">
    <property type="nucleotide sequence ID" value="NZ_RKLP01000005.1"/>
</dbReference>
<gene>
    <name evidence="2" type="ORF">EGT67_11595</name>
</gene>
<proteinExistence type="predicted"/>
<reference evidence="2 3" key="1">
    <citation type="submission" date="2018-11" db="EMBL/GenBank/DDBJ databases">
        <title>Rhodococcus spongicola sp. nov. and Rhodococcus xishaensis sp. nov. from marine sponges.</title>
        <authorList>
            <person name="Li L."/>
            <person name="Lin H.W."/>
        </authorList>
    </citation>
    <scope>NUCLEOTIDE SEQUENCE [LARGE SCALE GENOMIC DNA]</scope>
    <source>
        <strain evidence="2 3">CCTCC AB2014297</strain>
    </source>
</reference>
<feature type="domain" description="Aminoglycoside phosphotransferase" evidence="1">
    <location>
        <begin position="32"/>
        <end position="253"/>
    </location>
</feature>
<comment type="caution">
    <text evidence="2">The sequence shown here is derived from an EMBL/GenBank/DDBJ whole genome shotgun (WGS) entry which is preliminary data.</text>
</comment>
<dbReference type="EMBL" id="RKLP01000005">
    <property type="protein sequence ID" value="RVW09422.1"/>
    <property type="molecule type" value="Genomic_DNA"/>
</dbReference>
<dbReference type="AlphaFoldDB" id="A0A438BEZ2"/>
<keyword evidence="3" id="KW-1185">Reference proteome</keyword>
<organism evidence="2 3">
    <name type="scientific">Prescottella agglutinans</name>
    <dbReference type="NCBI Taxonomy" id="1644129"/>
    <lineage>
        <taxon>Bacteria</taxon>
        <taxon>Bacillati</taxon>
        <taxon>Actinomycetota</taxon>
        <taxon>Actinomycetes</taxon>
        <taxon>Mycobacteriales</taxon>
        <taxon>Nocardiaceae</taxon>
        <taxon>Prescottella</taxon>
    </lineage>
</organism>
<name>A0A438BEZ2_9NOCA</name>
<keyword evidence="2" id="KW-0808">Transferase</keyword>
<evidence type="ECO:0000259" key="1">
    <source>
        <dbReference type="Pfam" id="PF01636"/>
    </source>
</evidence>
<dbReference type="PANTHER" id="PTHR47829">
    <property type="entry name" value="HYDROLASE, PUTATIVE (AFU_ORTHOLOGUE AFUA_1G12880)-RELATED"/>
    <property type="match status" value="1"/>
</dbReference>
<dbReference type="Pfam" id="PF01636">
    <property type="entry name" value="APH"/>
    <property type="match status" value="1"/>
</dbReference>